<dbReference type="Proteomes" id="UP001258017">
    <property type="component" value="Unassembled WGS sequence"/>
</dbReference>
<reference evidence="2" key="2">
    <citation type="journal article" date="2023" name="Commun. Biol.">
        <title>Intrasexual cuticular hydrocarbon dimorphism in a wasp sheds light on hydrocarbon biosynthesis genes in Hymenoptera.</title>
        <authorList>
            <person name="Moris V.C."/>
            <person name="Podsiadlowski L."/>
            <person name="Martin S."/>
            <person name="Oeyen J.P."/>
            <person name="Donath A."/>
            <person name="Petersen M."/>
            <person name="Wilbrandt J."/>
            <person name="Misof B."/>
            <person name="Liedtke D."/>
            <person name="Thamm M."/>
            <person name="Scheiner R."/>
            <person name="Schmitt T."/>
            <person name="Niehuis O."/>
        </authorList>
    </citation>
    <scope>NUCLEOTIDE SEQUENCE</scope>
    <source>
        <strain evidence="2">GBR_01_08_01A</strain>
    </source>
</reference>
<accession>A0AAD9REY0</accession>
<dbReference type="GO" id="GO:0003824">
    <property type="term" value="F:catalytic activity"/>
    <property type="evidence" value="ECO:0007669"/>
    <property type="project" value="InterPro"/>
</dbReference>
<dbReference type="AlphaFoldDB" id="A0AAD9REY0"/>
<dbReference type="Pfam" id="PF14529">
    <property type="entry name" value="Exo_endo_phos_2"/>
    <property type="match status" value="1"/>
</dbReference>
<proteinExistence type="predicted"/>
<dbReference type="PANTHER" id="PTHR33776">
    <property type="entry name" value="ENDO/EXONUCLEASE/PHOSPHATASE DOMAIN-CONTAINING PROTEIN"/>
    <property type="match status" value="1"/>
</dbReference>
<feature type="domain" description="Endonuclease/exonuclease/phosphatase" evidence="1">
    <location>
        <begin position="83"/>
        <end position="178"/>
    </location>
</feature>
<dbReference type="EMBL" id="JAIFRP010000311">
    <property type="protein sequence ID" value="KAK2578422.1"/>
    <property type="molecule type" value="Genomic_DNA"/>
</dbReference>
<keyword evidence="3" id="KW-1185">Reference proteome</keyword>
<dbReference type="PANTHER" id="PTHR33776:SF3">
    <property type="entry name" value="PHD-TYPE DOMAIN-CONTAINING PROTEIN"/>
    <property type="match status" value="1"/>
</dbReference>
<organism evidence="2 3">
    <name type="scientific">Odynerus spinipes</name>
    <dbReference type="NCBI Taxonomy" id="1348599"/>
    <lineage>
        <taxon>Eukaryota</taxon>
        <taxon>Metazoa</taxon>
        <taxon>Ecdysozoa</taxon>
        <taxon>Arthropoda</taxon>
        <taxon>Hexapoda</taxon>
        <taxon>Insecta</taxon>
        <taxon>Pterygota</taxon>
        <taxon>Neoptera</taxon>
        <taxon>Endopterygota</taxon>
        <taxon>Hymenoptera</taxon>
        <taxon>Apocrita</taxon>
        <taxon>Aculeata</taxon>
        <taxon>Vespoidea</taxon>
        <taxon>Vespidae</taxon>
        <taxon>Eumeninae</taxon>
        <taxon>Odynerus</taxon>
    </lineage>
</organism>
<dbReference type="InterPro" id="IPR005135">
    <property type="entry name" value="Endo/exonuclease/phosphatase"/>
</dbReference>
<sequence length="183" mass="21217">MEKSSPAMVMLSEARVDANIEDFELNIRGYNQVRCDAENRYTGGVVVYIRNDIKYEVVTVQKIIENCWCVVIRVKETWYKGIVVALYHSPSSSDSIFIKFIEDLVEDMIVKERCIVIGDFNIDFKVDAFYSNKLRNVMLNLGMKQYVDRPTRVTKDSYTIIDLVFTNIEIKVNVLDKPKIADH</sequence>
<evidence type="ECO:0000313" key="3">
    <source>
        <dbReference type="Proteomes" id="UP001258017"/>
    </source>
</evidence>
<dbReference type="InterPro" id="IPR036691">
    <property type="entry name" value="Endo/exonu/phosph_ase_sf"/>
</dbReference>
<gene>
    <name evidence="2" type="ORF">KPH14_000969</name>
</gene>
<protein>
    <recommendedName>
        <fullName evidence="1">Endonuclease/exonuclease/phosphatase domain-containing protein</fullName>
    </recommendedName>
</protein>
<evidence type="ECO:0000313" key="2">
    <source>
        <dbReference type="EMBL" id="KAK2578422.1"/>
    </source>
</evidence>
<reference evidence="2" key="1">
    <citation type="submission" date="2021-08" db="EMBL/GenBank/DDBJ databases">
        <authorList>
            <person name="Misof B."/>
            <person name="Oliver O."/>
            <person name="Podsiadlowski L."/>
            <person name="Donath A."/>
            <person name="Peters R."/>
            <person name="Mayer C."/>
            <person name="Rust J."/>
            <person name="Gunkel S."/>
            <person name="Lesny P."/>
            <person name="Martin S."/>
            <person name="Oeyen J.P."/>
            <person name="Petersen M."/>
            <person name="Panagiotis P."/>
            <person name="Wilbrandt J."/>
            <person name="Tanja T."/>
        </authorList>
    </citation>
    <scope>NUCLEOTIDE SEQUENCE</scope>
    <source>
        <strain evidence="2">GBR_01_08_01A</strain>
        <tissue evidence="2">Thorax + abdomen</tissue>
    </source>
</reference>
<comment type="caution">
    <text evidence="2">The sequence shown here is derived from an EMBL/GenBank/DDBJ whole genome shotgun (WGS) entry which is preliminary data.</text>
</comment>
<evidence type="ECO:0000259" key="1">
    <source>
        <dbReference type="Pfam" id="PF14529"/>
    </source>
</evidence>
<dbReference type="SUPFAM" id="SSF56219">
    <property type="entry name" value="DNase I-like"/>
    <property type="match status" value="1"/>
</dbReference>
<dbReference type="Gene3D" id="3.60.10.10">
    <property type="entry name" value="Endonuclease/exonuclease/phosphatase"/>
    <property type="match status" value="1"/>
</dbReference>
<name>A0AAD9REY0_9HYME</name>